<comment type="caution">
    <text evidence="2">Lacks conserved residue(s) required for the propagation of feature annotation.</text>
</comment>
<dbReference type="PANTHER" id="PTHR48207:SF3">
    <property type="entry name" value="SUCCINATE--HYDROXYMETHYLGLUTARATE COA-TRANSFERASE"/>
    <property type="match status" value="1"/>
</dbReference>
<evidence type="ECO:0000313" key="4">
    <source>
        <dbReference type="EMBL" id="MCS7484028.1"/>
    </source>
</evidence>
<dbReference type="RefSeq" id="WP_259629482.1">
    <property type="nucleotide sequence ID" value="NZ_JANYMP010000040.1"/>
</dbReference>
<evidence type="ECO:0000313" key="5">
    <source>
        <dbReference type="Proteomes" id="UP001141259"/>
    </source>
</evidence>
<feature type="binding site" evidence="2">
    <location>
        <begin position="17"/>
        <end position="18"/>
    </location>
    <ligand>
        <name>CoA</name>
        <dbReference type="ChEBI" id="CHEBI:57287"/>
    </ligand>
</feature>
<evidence type="ECO:0000256" key="1">
    <source>
        <dbReference type="ARBA" id="ARBA00022679"/>
    </source>
</evidence>
<dbReference type="AlphaFoldDB" id="A0A9X2VYG4"/>
<feature type="binding site" evidence="2">
    <location>
        <begin position="96"/>
        <end position="98"/>
    </location>
    <ligand>
        <name>CoA</name>
        <dbReference type="ChEBI" id="CHEBI:57287"/>
    </ligand>
</feature>
<dbReference type="GO" id="GO:0033608">
    <property type="term" value="F:formyl-CoA transferase activity"/>
    <property type="evidence" value="ECO:0007669"/>
    <property type="project" value="UniProtKB-EC"/>
</dbReference>
<feature type="active site" description="Nucleophile" evidence="2">
    <location>
        <position position="168"/>
    </location>
</feature>
<keyword evidence="1 2" id="KW-0808">Transferase</keyword>
<dbReference type="NCBIfam" id="TIGR03253">
    <property type="entry name" value="oxalate_frc"/>
    <property type="match status" value="1"/>
</dbReference>
<evidence type="ECO:0000256" key="3">
    <source>
        <dbReference type="SAM" id="MobiDB-lite"/>
    </source>
</evidence>
<feature type="binding site" evidence="2">
    <location>
        <begin position="72"/>
        <end position="75"/>
    </location>
    <ligand>
        <name>CoA</name>
        <dbReference type="ChEBI" id="CHEBI:57287"/>
    </ligand>
</feature>
<feature type="binding site" evidence="2">
    <location>
        <position position="104"/>
    </location>
    <ligand>
        <name>CoA</name>
        <dbReference type="ChEBI" id="CHEBI:57287"/>
    </ligand>
</feature>
<comment type="similarity">
    <text evidence="2">Belongs to the CoA-transferase III family. Frc subfamily.</text>
</comment>
<dbReference type="Gene3D" id="3.30.1540.10">
    <property type="entry name" value="formyl-coa transferase, domain 3"/>
    <property type="match status" value="1"/>
</dbReference>
<accession>A0A9X2VYG4</accession>
<dbReference type="InterPro" id="IPR003673">
    <property type="entry name" value="CoA-Trfase_fam_III"/>
</dbReference>
<dbReference type="NCBIfam" id="NF003809">
    <property type="entry name" value="PRK05398.1"/>
    <property type="match status" value="1"/>
</dbReference>
<name>A0A9X2VYG4_9PSEU</name>
<dbReference type="EC" id="2.8.3.16" evidence="2"/>
<keyword evidence="5" id="KW-1185">Reference proteome</keyword>
<feature type="binding site" evidence="2">
    <location>
        <begin position="243"/>
        <end position="245"/>
    </location>
    <ligand>
        <name>substrate</name>
    </ligand>
</feature>
<comment type="catalytic activity">
    <reaction evidence="2">
        <text>formyl-CoA + oxalate = oxalyl-CoA + formate</text>
        <dbReference type="Rhea" id="RHEA:16545"/>
        <dbReference type="ChEBI" id="CHEBI:15740"/>
        <dbReference type="ChEBI" id="CHEBI:30623"/>
        <dbReference type="ChEBI" id="CHEBI:57376"/>
        <dbReference type="ChEBI" id="CHEBI:57388"/>
        <dbReference type="EC" id="2.8.3.16"/>
    </reaction>
</comment>
<dbReference type="EMBL" id="JANYMP010000040">
    <property type="protein sequence ID" value="MCS7484028.1"/>
    <property type="molecule type" value="Genomic_DNA"/>
</dbReference>
<dbReference type="PANTHER" id="PTHR48207">
    <property type="entry name" value="SUCCINATE--HYDROXYMETHYLGLUTARATE COA-TRANSFERASE"/>
    <property type="match status" value="1"/>
</dbReference>
<comment type="subunit">
    <text evidence="2">Homodimer.</text>
</comment>
<sequence length="409" mass="44027">MGKALEGVRVLDMTHVQSGPSSTQLLAWLGADVVKLETPGRGDITRGQLRDMPGVDSLYFTMLNANKRSITLNMKSEQGKEVFTKLVENTDVLVENFGPGVIDRFGFPWARLSELNPGLIYASIKGFGPGRYADFKAYEVIAQAMGGSMSTTGFEEGPPTATGAQIGDSGTGIHLVAGILAALYQRTSTGRGQRVQVAMQDAVLNLCRVKLRDQQRLTHGPLGEYPNESFGEDVPRSGNASGGGQPGWAVRCAPGGPNDYIYVIIQPVGWKPITELIGKPELGADPEWATPEARLSKLDKAFALIEDWTLKHTKWEVMDRLNAHNVPCGPILSTKELIEDETLAAIGTVVEVPHPQRGSFKTVGCPIKLSDSPVDIETSPLLGEHNDEVLGALGYSPEQLGELRTAGVI</sequence>
<dbReference type="HAMAP" id="MF_00742">
    <property type="entry name" value="Formyl_CoA_transfer"/>
    <property type="match status" value="1"/>
</dbReference>
<feature type="region of interest" description="Disordered" evidence="3">
    <location>
        <begin position="218"/>
        <end position="245"/>
    </location>
</feature>
<dbReference type="Gene3D" id="3.40.50.10540">
    <property type="entry name" value="Crotonobetainyl-coa:carnitine coa-transferase, domain 1"/>
    <property type="match status" value="1"/>
</dbReference>
<evidence type="ECO:0000256" key="2">
    <source>
        <dbReference type="HAMAP-Rule" id="MF_00742"/>
    </source>
</evidence>
<dbReference type="Proteomes" id="UP001141259">
    <property type="component" value="Unassembled WGS sequence"/>
</dbReference>
<protein>
    <recommendedName>
        <fullName evidence="2">Formyl-CoA:oxalate CoA-transferase</fullName>
        <shortName evidence="2">FCOCT</shortName>
        <ecNumber evidence="2">2.8.3.16</ecNumber>
    </recommendedName>
    <alternativeName>
        <fullName evidence="2">Formyl-coenzyme A transferase</fullName>
        <shortName evidence="2">Formyl-CoA transferase</shortName>
    </alternativeName>
</protein>
<dbReference type="InterPro" id="IPR044855">
    <property type="entry name" value="CoA-Trfase_III_dom3_sf"/>
</dbReference>
<dbReference type="InterPro" id="IPR050483">
    <property type="entry name" value="CoA-transferase_III_domain"/>
</dbReference>
<dbReference type="InterPro" id="IPR023606">
    <property type="entry name" value="CoA-Trfase_III_dom_1_sf"/>
</dbReference>
<gene>
    <name evidence="2 4" type="primary">frc</name>
    <name evidence="4" type="ORF">NZH93_44950</name>
</gene>
<comment type="function">
    <text evidence="2">Involved in the catabolism of oxalate and in the adapatation to low pH via the induction of the oxalate-dependent acid tolerance response (ATR). Catalyzes the transfer of the CoA moiety from formyl-CoA to oxalate.</text>
</comment>
<feature type="binding site" evidence="2">
    <location>
        <begin position="136"/>
        <end position="139"/>
    </location>
    <ligand>
        <name>CoA</name>
        <dbReference type="ChEBI" id="CHEBI:57287"/>
    </ligand>
</feature>
<comment type="caution">
    <text evidence="4">The sequence shown here is derived from an EMBL/GenBank/DDBJ whole genome shotgun (WGS) entry which is preliminary data.</text>
</comment>
<dbReference type="Pfam" id="PF02515">
    <property type="entry name" value="CoA_transf_3"/>
    <property type="match status" value="1"/>
</dbReference>
<dbReference type="SUPFAM" id="SSF89796">
    <property type="entry name" value="CoA-transferase family III (CaiB/BaiF)"/>
    <property type="match status" value="1"/>
</dbReference>
<organism evidence="4 5">
    <name type="scientific">Umezawaea endophytica</name>
    <dbReference type="NCBI Taxonomy" id="1654476"/>
    <lineage>
        <taxon>Bacteria</taxon>
        <taxon>Bacillati</taxon>
        <taxon>Actinomycetota</taxon>
        <taxon>Actinomycetes</taxon>
        <taxon>Pseudonocardiales</taxon>
        <taxon>Pseudonocardiaceae</taxon>
        <taxon>Umezawaea</taxon>
    </lineage>
</organism>
<proteinExistence type="inferred from homology"/>
<reference evidence="4" key="1">
    <citation type="submission" date="2022-08" db="EMBL/GenBank/DDBJ databases">
        <authorList>
            <person name="Tistechok S."/>
            <person name="Samborskyy M."/>
            <person name="Roman I."/>
        </authorList>
    </citation>
    <scope>NUCLEOTIDE SEQUENCE</scope>
    <source>
        <strain evidence="4">DSM 103496</strain>
    </source>
</reference>
<dbReference type="GO" id="GO:0033611">
    <property type="term" value="P:oxalate catabolic process"/>
    <property type="evidence" value="ECO:0007669"/>
    <property type="project" value="UniProtKB-UniRule"/>
</dbReference>
<dbReference type="InterPro" id="IPR017659">
    <property type="entry name" value="Formyl_CoA_transfer"/>
</dbReference>
<comment type="pathway">
    <text evidence="2">Metabolic intermediate degradation; oxalate degradation; CO(2) and formate from oxalate: step 1/2.</text>
</comment>